<accession>A0A8H7ACV3</accession>
<comment type="caution">
    <text evidence="1">The sequence shown here is derived from an EMBL/GenBank/DDBJ whole genome shotgun (WGS) entry which is preliminary data.</text>
</comment>
<sequence>MVFRTDFSDEGRWRSFVEQWDGLVGARIEAAAEEEEGEGTGSGSGLERVVDKVYMKIVDDEEAMRGKGVKDVVIAYQMWKEESDIEPGLDTKMCLMVDAECIASIVDVRTDDEKKAIPPFVKAVDVSPPTNGSVDDEYGGVFKVAISSLVLEFWPALRIFGHPSELAPFADPVWESADG</sequence>
<evidence type="ECO:0000313" key="1">
    <source>
        <dbReference type="EMBL" id="KAF7505724.1"/>
    </source>
</evidence>
<dbReference type="AlphaFoldDB" id="A0A8H7ACV3"/>
<gene>
    <name evidence="1" type="ORF">GJ744_000490</name>
</gene>
<organism evidence="1 2">
    <name type="scientific">Endocarpon pusillum</name>
    <dbReference type="NCBI Taxonomy" id="364733"/>
    <lineage>
        <taxon>Eukaryota</taxon>
        <taxon>Fungi</taxon>
        <taxon>Dikarya</taxon>
        <taxon>Ascomycota</taxon>
        <taxon>Pezizomycotina</taxon>
        <taxon>Eurotiomycetes</taxon>
        <taxon>Chaetothyriomycetidae</taxon>
        <taxon>Verrucariales</taxon>
        <taxon>Verrucariaceae</taxon>
        <taxon>Endocarpon</taxon>
    </lineage>
</organism>
<name>A0A8H7ACV3_9EURO</name>
<proteinExistence type="predicted"/>
<dbReference type="OrthoDB" id="4869816at2759"/>
<dbReference type="Proteomes" id="UP000606974">
    <property type="component" value="Unassembled WGS sequence"/>
</dbReference>
<protein>
    <submittedName>
        <fullName evidence="1">Uncharacterized protein</fullName>
    </submittedName>
</protein>
<reference evidence="1" key="1">
    <citation type="submission" date="2020-02" db="EMBL/GenBank/DDBJ databases">
        <authorList>
            <person name="Palmer J.M."/>
        </authorList>
    </citation>
    <scope>NUCLEOTIDE SEQUENCE</scope>
    <source>
        <strain evidence="1">EPUS1.4</strain>
        <tissue evidence="1">Thallus</tissue>
    </source>
</reference>
<evidence type="ECO:0000313" key="2">
    <source>
        <dbReference type="Proteomes" id="UP000606974"/>
    </source>
</evidence>
<keyword evidence="2" id="KW-1185">Reference proteome</keyword>
<dbReference type="EMBL" id="JAACFV010000102">
    <property type="protein sequence ID" value="KAF7505724.1"/>
    <property type="molecule type" value="Genomic_DNA"/>
</dbReference>